<feature type="transmembrane region" description="Helical" evidence="1">
    <location>
        <begin position="85"/>
        <end position="109"/>
    </location>
</feature>
<feature type="transmembrane region" description="Helical" evidence="1">
    <location>
        <begin position="121"/>
        <end position="141"/>
    </location>
</feature>
<proteinExistence type="predicted"/>
<protein>
    <recommendedName>
        <fullName evidence="4">DUF2975 domain-containing protein</fullName>
    </recommendedName>
</protein>
<dbReference type="Proteomes" id="UP000198815">
    <property type="component" value="Unassembled WGS sequence"/>
</dbReference>
<dbReference type="OrthoDB" id="3240470at2"/>
<feature type="transmembrane region" description="Helical" evidence="1">
    <location>
        <begin position="53"/>
        <end position="73"/>
    </location>
</feature>
<reference evidence="2 3" key="1">
    <citation type="submission" date="2016-10" db="EMBL/GenBank/DDBJ databases">
        <authorList>
            <person name="de Groot N.N."/>
        </authorList>
    </citation>
    <scope>NUCLEOTIDE SEQUENCE [LARGE SCALE GENOMIC DNA]</scope>
    <source>
        <strain evidence="2 3">DSM 16859</strain>
    </source>
</reference>
<evidence type="ECO:0000256" key="1">
    <source>
        <dbReference type="SAM" id="Phobius"/>
    </source>
</evidence>
<accession>A0A1H9TBT3</accession>
<evidence type="ECO:0000313" key="3">
    <source>
        <dbReference type="Proteomes" id="UP000198815"/>
    </source>
</evidence>
<dbReference type="AlphaFoldDB" id="A0A1H9TBT3"/>
<name>A0A1H9TBT3_9ACTN</name>
<organism evidence="2 3">
    <name type="scientific">Propionibacterium cyclohexanicum</name>
    <dbReference type="NCBI Taxonomy" id="64702"/>
    <lineage>
        <taxon>Bacteria</taxon>
        <taxon>Bacillati</taxon>
        <taxon>Actinomycetota</taxon>
        <taxon>Actinomycetes</taxon>
        <taxon>Propionibacteriales</taxon>
        <taxon>Propionibacteriaceae</taxon>
        <taxon>Propionibacterium</taxon>
    </lineage>
</organism>
<evidence type="ECO:0000313" key="2">
    <source>
        <dbReference type="EMBL" id="SER94249.1"/>
    </source>
</evidence>
<keyword evidence="1" id="KW-1133">Transmembrane helix</keyword>
<dbReference type="STRING" id="64702.SAMN05443377_12041"/>
<keyword evidence="1" id="KW-0812">Transmembrane</keyword>
<gene>
    <name evidence="2" type="ORF">SAMN05443377_12041</name>
</gene>
<dbReference type="RefSeq" id="WP_091970485.1">
    <property type="nucleotide sequence ID" value="NZ_FOGZ01000020.1"/>
</dbReference>
<sequence>MFTLRRILPLLRASLVVLFVLLLVLQTMSFPGQFAYQARQHPDRAWLRWPLTLFTGILIVCVEVVLVCTWRLLGLIGNDRIFTQAALRWVDAIIAALCTGWILAAAGSLWALQGADDPGPAFLLVTALLVGAVVVLVVVVMRELLRRATGLNTELATVI</sequence>
<dbReference type="EMBL" id="FOGZ01000020">
    <property type="protein sequence ID" value="SER94249.1"/>
    <property type="molecule type" value="Genomic_DNA"/>
</dbReference>
<keyword evidence="1" id="KW-0472">Membrane</keyword>
<dbReference type="InterPro" id="IPR021354">
    <property type="entry name" value="DUF2975"/>
</dbReference>
<keyword evidence="3" id="KW-1185">Reference proteome</keyword>
<dbReference type="Pfam" id="PF11188">
    <property type="entry name" value="DUF2975"/>
    <property type="match status" value="1"/>
</dbReference>
<evidence type="ECO:0008006" key="4">
    <source>
        <dbReference type="Google" id="ProtNLM"/>
    </source>
</evidence>